<evidence type="ECO:0000313" key="2">
    <source>
        <dbReference type="EMBL" id="PNY02757.1"/>
    </source>
</evidence>
<comment type="caution">
    <text evidence="2">The sequence shown here is derived from an EMBL/GenBank/DDBJ whole genome shotgun (WGS) entry which is preliminary data.</text>
</comment>
<accession>A0A2K3NIB6</accession>
<organism evidence="2 3">
    <name type="scientific">Trifolium pratense</name>
    <name type="common">Red clover</name>
    <dbReference type="NCBI Taxonomy" id="57577"/>
    <lineage>
        <taxon>Eukaryota</taxon>
        <taxon>Viridiplantae</taxon>
        <taxon>Streptophyta</taxon>
        <taxon>Embryophyta</taxon>
        <taxon>Tracheophyta</taxon>
        <taxon>Spermatophyta</taxon>
        <taxon>Magnoliopsida</taxon>
        <taxon>eudicotyledons</taxon>
        <taxon>Gunneridae</taxon>
        <taxon>Pentapetalae</taxon>
        <taxon>rosids</taxon>
        <taxon>fabids</taxon>
        <taxon>Fabales</taxon>
        <taxon>Fabaceae</taxon>
        <taxon>Papilionoideae</taxon>
        <taxon>50 kb inversion clade</taxon>
        <taxon>NPAAA clade</taxon>
        <taxon>Hologalegina</taxon>
        <taxon>IRL clade</taxon>
        <taxon>Trifolieae</taxon>
        <taxon>Trifolium</taxon>
    </lineage>
</organism>
<dbReference type="AlphaFoldDB" id="A0A2K3NIB6"/>
<protein>
    <recommendedName>
        <fullName evidence="1">Retrotransposon gag domain-containing protein</fullName>
    </recommendedName>
</protein>
<reference evidence="2 3" key="1">
    <citation type="journal article" date="2014" name="Am. J. Bot.">
        <title>Genome assembly and annotation for red clover (Trifolium pratense; Fabaceae).</title>
        <authorList>
            <person name="Istvanek J."/>
            <person name="Jaros M."/>
            <person name="Krenek A."/>
            <person name="Repkova J."/>
        </authorList>
    </citation>
    <scope>NUCLEOTIDE SEQUENCE [LARGE SCALE GENOMIC DNA]</scope>
    <source>
        <strain evidence="3">cv. Tatra</strain>
        <tissue evidence="2">Young leaves</tissue>
    </source>
</reference>
<proteinExistence type="predicted"/>
<dbReference type="EMBL" id="ASHM01021765">
    <property type="protein sequence ID" value="PNY02757.1"/>
    <property type="molecule type" value="Genomic_DNA"/>
</dbReference>
<evidence type="ECO:0000259" key="1">
    <source>
        <dbReference type="Pfam" id="PF03732"/>
    </source>
</evidence>
<evidence type="ECO:0000313" key="3">
    <source>
        <dbReference type="Proteomes" id="UP000236291"/>
    </source>
</evidence>
<feature type="domain" description="Retrotransposon gag" evidence="1">
    <location>
        <begin position="7"/>
        <end position="58"/>
    </location>
</feature>
<name>A0A2K3NIB6_TRIPR</name>
<gene>
    <name evidence="2" type="ORF">L195_g026076</name>
</gene>
<feature type="non-terminal residue" evidence="2">
    <location>
        <position position="107"/>
    </location>
</feature>
<sequence length="107" mass="12449">MTRNNLINSWQDFLLTLETRFAHSFYDDPRGALFKLTQTGSVNQYLNEFERISNKVLEETQQKFKAIEDRLSMMEGGGDPIDLANMCLVPDLVLPPKFKVPDFEKYK</sequence>
<dbReference type="Proteomes" id="UP000236291">
    <property type="component" value="Unassembled WGS sequence"/>
</dbReference>
<dbReference type="InterPro" id="IPR005162">
    <property type="entry name" value="Retrotrans_gag_dom"/>
</dbReference>
<reference evidence="2 3" key="2">
    <citation type="journal article" date="2017" name="Front. Plant Sci.">
        <title>Gene Classification and Mining of Molecular Markers Useful in Red Clover (Trifolium pratense) Breeding.</title>
        <authorList>
            <person name="Istvanek J."/>
            <person name="Dluhosova J."/>
            <person name="Dluhos P."/>
            <person name="Patkova L."/>
            <person name="Nedelnik J."/>
            <person name="Repkova J."/>
        </authorList>
    </citation>
    <scope>NUCLEOTIDE SEQUENCE [LARGE SCALE GENOMIC DNA]</scope>
    <source>
        <strain evidence="3">cv. Tatra</strain>
        <tissue evidence="2">Young leaves</tissue>
    </source>
</reference>
<dbReference type="Pfam" id="PF03732">
    <property type="entry name" value="Retrotrans_gag"/>
    <property type="match status" value="1"/>
</dbReference>